<dbReference type="PANTHER" id="PTHR43744">
    <property type="entry name" value="ABC TRANSPORTER PERMEASE PROTEIN MG189-RELATED-RELATED"/>
    <property type="match status" value="1"/>
</dbReference>
<gene>
    <name evidence="10" type="ORF">GCM10022286_27820</name>
</gene>
<dbReference type="InterPro" id="IPR000515">
    <property type="entry name" value="MetI-like"/>
</dbReference>
<feature type="domain" description="ABC transmembrane type-1" evidence="9">
    <location>
        <begin position="103"/>
        <end position="314"/>
    </location>
</feature>
<evidence type="ECO:0000256" key="7">
    <source>
        <dbReference type="RuleBase" id="RU363032"/>
    </source>
</evidence>
<evidence type="ECO:0000256" key="5">
    <source>
        <dbReference type="ARBA" id="ARBA00022989"/>
    </source>
</evidence>
<keyword evidence="2 7" id="KW-0813">Transport</keyword>
<evidence type="ECO:0000256" key="1">
    <source>
        <dbReference type="ARBA" id="ARBA00004651"/>
    </source>
</evidence>
<evidence type="ECO:0000313" key="11">
    <source>
        <dbReference type="Proteomes" id="UP001415169"/>
    </source>
</evidence>
<evidence type="ECO:0000256" key="4">
    <source>
        <dbReference type="ARBA" id="ARBA00022692"/>
    </source>
</evidence>
<name>A0ABP7ZMV5_9MICO</name>
<dbReference type="RefSeq" id="WP_344792486.1">
    <property type="nucleotide sequence ID" value="NZ_BAABBV010000002.1"/>
</dbReference>
<reference evidence="10" key="2">
    <citation type="submission" date="2023-12" db="EMBL/GenBank/DDBJ databases">
        <authorList>
            <person name="Sun Q."/>
            <person name="Inoue M."/>
        </authorList>
    </citation>
    <scope>NUCLEOTIDE SEQUENCE</scope>
    <source>
        <strain evidence="10">JCM 17590</strain>
    </source>
</reference>
<comment type="similarity">
    <text evidence="7">Belongs to the binding-protein-dependent transport system permease family.</text>
</comment>
<dbReference type="PANTHER" id="PTHR43744:SF9">
    <property type="entry name" value="POLYGALACTURONAN_RHAMNOGALACTURONAN TRANSPORT SYSTEM PERMEASE PROTEIN YTCP"/>
    <property type="match status" value="1"/>
</dbReference>
<organism evidence="10 11">
    <name type="scientific">Gryllotalpicola daejeonensis</name>
    <dbReference type="NCBI Taxonomy" id="993087"/>
    <lineage>
        <taxon>Bacteria</taxon>
        <taxon>Bacillati</taxon>
        <taxon>Actinomycetota</taxon>
        <taxon>Actinomycetes</taxon>
        <taxon>Micrococcales</taxon>
        <taxon>Microbacteriaceae</taxon>
        <taxon>Gryllotalpicola</taxon>
    </lineage>
</organism>
<evidence type="ECO:0000313" key="10">
    <source>
        <dbReference type="EMBL" id="GAA4165128.1"/>
    </source>
</evidence>
<evidence type="ECO:0000256" key="8">
    <source>
        <dbReference type="SAM" id="MobiDB-lite"/>
    </source>
</evidence>
<evidence type="ECO:0000256" key="3">
    <source>
        <dbReference type="ARBA" id="ARBA00022475"/>
    </source>
</evidence>
<sequence length="329" mass="36307">MADTLAPEPVTLRPSRAEAPQTKSRSRSPQKKWTAERIVFTTLNTTFLIVLAGLMVYPLLNTLAISFNNGQDAVRGGIGIWPRVFSLQNYSVVFHMSTLYQAFFMSVLKTIVVVATNLFFTSMLAYALSRKEFIFRRSITLIFVLTLYFDAGLIPNYLLIKDLGMLNTFQAYWVPTIISAFNLILLRTYMKSIPDEIVESARIDGAGEFRTWWQIIMPLCKPTLAVIGLFVAVGSWNSWLDTLLYNSNEQWLSTLQYELQKLLSSSMATGINGGGQAGGAAAAAAGAQGTTPIALRSAITMVAAVPILFVYPFLQKHFVSGVMIGSVKG</sequence>
<keyword evidence="5 7" id="KW-1133">Transmembrane helix</keyword>
<keyword evidence="11" id="KW-1185">Reference proteome</keyword>
<comment type="caution">
    <text evidence="10">The sequence shown here is derived from an EMBL/GenBank/DDBJ whole genome shotgun (WGS) entry which is preliminary data.</text>
</comment>
<dbReference type="Proteomes" id="UP001415169">
    <property type="component" value="Unassembled WGS sequence"/>
</dbReference>
<keyword evidence="3" id="KW-1003">Cell membrane</keyword>
<dbReference type="Pfam" id="PF00528">
    <property type="entry name" value="BPD_transp_1"/>
    <property type="match status" value="1"/>
</dbReference>
<dbReference type="CDD" id="cd06261">
    <property type="entry name" value="TM_PBP2"/>
    <property type="match status" value="1"/>
</dbReference>
<dbReference type="SUPFAM" id="SSF161098">
    <property type="entry name" value="MetI-like"/>
    <property type="match status" value="1"/>
</dbReference>
<feature type="transmembrane region" description="Helical" evidence="7">
    <location>
        <begin position="211"/>
        <end position="236"/>
    </location>
</feature>
<proteinExistence type="inferred from homology"/>
<dbReference type="PROSITE" id="PS50928">
    <property type="entry name" value="ABC_TM1"/>
    <property type="match status" value="1"/>
</dbReference>
<evidence type="ECO:0000259" key="9">
    <source>
        <dbReference type="PROSITE" id="PS50928"/>
    </source>
</evidence>
<reference evidence="10" key="1">
    <citation type="journal article" date="2014" name="Int. J. Syst. Evol. Microbiol.">
        <title>Complete genome of a new Firmicutes species belonging to the dominant human colonic microbiota ('Ruminococcus bicirculans') reveals two chromosomes and a selective capacity to utilize plant glucans.</title>
        <authorList>
            <consortium name="NISC Comparative Sequencing Program"/>
            <person name="Wegmann U."/>
            <person name="Louis P."/>
            <person name="Goesmann A."/>
            <person name="Henrissat B."/>
            <person name="Duncan S.H."/>
            <person name="Flint H.J."/>
        </authorList>
    </citation>
    <scope>NUCLEOTIDE SEQUENCE</scope>
    <source>
        <strain evidence="10">JCM 17590</strain>
    </source>
</reference>
<dbReference type="Gene3D" id="1.10.3720.10">
    <property type="entry name" value="MetI-like"/>
    <property type="match status" value="1"/>
</dbReference>
<feature type="transmembrane region" description="Helical" evidence="7">
    <location>
        <begin position="172"/>
        <end position="190"/>
    </location>
</feature>
<evidence type="ECO:0000256" key="6">
    <source>
        <dbReference type="ARBA" id="ARBA00023136"/>
    </source>
</evidence>
<protein>
    <submittedName>
        <fullName evidence="10">Carbohydrate ABC transporter permease</fullName>
    </submittedName>
</protein>
<feature type="transmembrane region" description="Helical" evidence="7">
    <location>
        <begin position="102"/>
        <end position="127"/>
    </location>
</feature>
<keyword evidence="4 7" id="KW-0812">Transmembrane</keyword>
<comment type="subcellular location">
    <subcellularLocation>
        <location evidence="1 7">Cell membrane</location>
        <topology evidence="1 7">Multi-pass membrane protein</topology>
    </subcellularLocation>
</comment>
<feature type="transmembrane region" description="Helical" evidence="7">
    <location>
        <begin position="139"/>
        <end position="160"/>
    </location>
</feature>
<keyword evidence="6 7" id="KW-0472">Membrane</keyword>
<evidence type="ECO:0000256" key="2">
    <source>
        <dbReference type="ARBA" id="ARBA00022448"/>
    </source>
</evidence>
<dbReference type="EMBL" id="BAABBV010000002">
    <property type="protein sequence ID" value="GAA4165128.1"/>
    <property type="molecule type" value="Genomic_DNA"/>
</dbReference>
<feature type="transmembrane region" description="Helical" evidence="7">
    <location>
        <begin position="293"/>
        <end position="314"/>
    </location>
</feature>
<feature type="transmembrane region" description="Helical" evidence="7">
    <location>
        <begin position="38"/>
        <end position="60"/>
    </location>
</feature>
<dbReference type="InterPro" id="IPR035906">
    <property type="entry name" value="MetI-like_sf"/>
</dbReference>
<accession>A0ABP7ZMV5</accession>
<feature type="region of interest" description="Disordered" evidence="8">
    <location>
        <begin position="1"/>
        <end position="30"/>
    </location>
</feature>